<keyword evidence="3" id="KW-1185">Reference proteome</keyword>
<reference evidence="2" key="1">
    <citation type="submission" date="2018-11" db="EMBL/GenBank/DDBJ databases">
        <authorList>
            <consortium name="Pathogen Informatics"/>
        </authorList>
    </citation>
    <scope>NUCLEOTIDE SEQUENCE</scope>
</reference>
<feature type="domain" description="Cyclin N-terminal" evidence="1">
    <location>
        <begin position="9"/>
        <end position="65"/>
    </location>
</feature>
<dbReference type="Gene3D" id="1.10.472.10">
    <property type="entry name" value="Cyclin-like"/>
    <property type="match status" value="2"/>
</dbReference>
<accession>A0A3S5A450</accession>
<dbReference type="Pfam" id="PF00134">
    <property type="entry name" value="Cyclin_N"/>
    <property type="match status" value="1"/>
</dbReference>
<evidence type="ECO:0000259" key="1">
    <source>
        <dbReference type="Pfam" id="PF00134"/>
    </source>
</evidence>
<comment type="caution">
    <text evidence="2">The sequence shown here is derived from an EMBL/GenBank/DDBJ whole genome shotgun (WGS) entry which is preliminary data.</text>
</comment>
<dbReference type="OrthoDB" id="5590282at2759"/>
<dbReference type="AlphaFoldDB" id="A0A3S5A450"/>
<dbReference type="SUPFAM" id="SSF47954">
    <property type="entry name" value="Cyclin-like"/>
    <property type="match status" value="1"/>
</dbReference>
<protein>
    <recommendedName>
        <fullName evidence="1">Cyclin N-terminal domain-containing protein</fullName>
    </recommendedName>
</protein>
<dbReference type="InterPro" id="IPR039361">
    <property type="entry name" value="Cyclin"/>
</dbReference>
<organism evidence="2 3">
    <name type="scientific">Protopolystoma xenopodis</name>
    <dbReference type="NCBI Taxonomy" id="117903"/>
    <lineage>
        <taxon>Eukaryota</taxon>
        <taxon>Metazoa</taxon>
        <taxon>Spiralia</taxon>
        <taxon>Lophotrochozoa</taxon>
        <taxon>Platyhelminthes</taxon>
        <taxon>Monogenea</taxon>
        <taxon>Polyopisthocotylea</taxon>
        <taxon>Polystomatidea</taxon>
        <taxon>Polystomatidae</taxon>
        <taxon>Protopolystoma</taxon>
    </lineage>
</organism>
<sequence length="87" mass="10461">MYGILICFRREIQLMACAAIMIACKHEERQVPQLSEFLYITDNAYAKDEFLDAERRLLMTIDFAVHRPNPYIFLRRYARVTIFYLSY</sequence>
<evidence type="ECO:0000313" key="2">
    <source>
        <dbReference type="EMBL" id="VEL19314.1"/>
    </source>
</evidence>
<evidence type="ECO:0000313" key="3">
    <source>
        <dbReference type="Proteomes" id="UP000784294"/>
    </source>
</evidence>
<dbReference type="InterPro" id="IPR006671">
    <property type="entry name" value="Cyclin_N"/>
</dbReference>
<gene>
    <name evidence="2" type="ORF">PXEA_LOCUS12754</name>
</gene>
<name>A0A3S5A450_9PLAT</name>
<dbReference type="InterPro" id="IPR036915">
    <property type="entry name" value="Cyclin-like_sf"/>
</dbReference>
<dbReference type="EMBL" id="CAAALY010041034">
    <property type="protein sequence ID" value="VEL19314.1"/>
    <property type="molecule type" value="Genomic_DNA"/>
</dbReference>
<dbReference type="PANTHER" id="PTHR10177">
    <property type="entry name" value="CYCLINS"/>
    <property type="match status" value="1"/>
</dbReference>
<dbReference type="Proteomes" id="UP000784294">
    <property type="component" value="Unassembled WGS sequence"/>
</dbReference>
<proteinExistence type="predicted"/>